<organism evidence="1 2">
    <name type="scientific">Desulfitobacterium hafniense</name>
    <name type="common">Desulfitobacterium frappieri</name>
    <dbReference type="NCBI Taxonomy" id="49338"/>
    <lineage>
        <taxon>Bacteria</taxon>
        <taxon>Bacillati</taxon>
        <taxon>Bacillota</taxon>
        <taxon>Clostridia</taxon>
        <taxon>Eubacteriales</taxon>
        <taxon>Desulfitobacteriaceae</taxon>
        <taxon>Desulfitobacterium</taxon>
    </lineage>
</organism>
<reference evidence="1 2" key="1">
    <citation type="submission" date="2015-12" db="EMBL/GenBank/DDBJ databases">
        <title>Draft Genome Sequence of Desulfitobacterium hafniense Strain DH, a Sulfate-reducing Bacterium Isolated from Paddy Soils.</title>
        <authorList>
            <person name="Bao P."/>
            <person name="Zhang X."/>
            <person name="Li G."/>
        </authorList>
    </citation>
    <scope>NUCLEOTIDE SEQUENCE [LARGE SCALE GENOMIC DNA]</scope>
    <source>
        <strain evidence="1 2">DH</strain>
    </source>
</reference>
<proteinExistence type="predicted"/>
<dbReference type="OrthoDB" id="570545at2"/>
<dbReference type="Gene3D" id="2.40.10.10">
    <property type="entry name" value="Trypsin-like serine proteases"/>
    <property type="match status" value="2"/>
</dbReference>
<evidence type="ECO:0000313" key="1">
    <source>
        <dbReference type="EMBL" id="KTE91431.1"/>
    </source>
</evidence>
<gene>
    <name evidence="1" type="ORF">AT727_22620</name>
</gene>
<dbReference type="EMBL" id="LOCK01000026">
    <property type="protein sequence ID" value="KTE91431.1"/>
    <property type="molecule type" value="Genomic_DNA"/>
</dbReference>
<sequence length="415" mass="45378">MLTHCGRMEIFMKLKQSIIAIVISFLVLTPAVAYSTENVSTSKIVTIKERISSDEAFLKEEQESLSKYDSAFLAKQENAYLNYEKLIKSFNIAKSVNSVYPEYYGGSYIDDNGDLVIYVKGEGILKDSSLQNISQVLERKDFIIKNAKYSYNELNSVMDTLNDFKLNNSKDAIANNFNIYWLSDRDNNIVVELNEMNEEQIELFKKQVIDSPIITFEKSSGTPVKEVDVNPGQKISSASNVDGSMGYRAKKDGVVGLVTAGHLAFLNEGIKVDGNNIGRVTAKQESGSVDAAFVEITYSGYTPTNTLNGTSNTLSTTISQPGVGTVINKLGFRTGATSGKVLSTNVTVTLDTILHTNLTSADYSSDRGDSGGIVYSYISATNTRLTLGIHCAKVGSTSYYIKADEINSALGTSRY</sequence>
<evidence type="ECO:0000313" key="2">
    <source>
        <dbReference type="Proteomes" id="UP000054623"/>
    </source>
</evidence>
<dbReference type="CDD" id="cd21112">
    <property type="entry name" value="alphaLP-like"/>
    <property type="match status" value="1"/>
</dbReference>
<dbReference type="InterPro" id="IPR009003">
    <property type="entry name" value="Peptidase_S1_PA"/>
</dbReference>
<dbReference type="SUPFAM" id="SSF50494">
    <property type="entry name" value="Trypsin-like serine proteases"/>
    <property type="match status" value="1"/>
</dbReference>
<dbReference type="AlphaFoldDB" id="A0A0W1JI13"/>
<dbReference type="Proteomes" id="UP000054623">
    <property type="component" value="Unassembled WGS sequence"/>
</dbReference>
<comment type="caution">
    <text evidence="1">The sequence shown here is derived from an EMBL/GenBank/DDBJ whole genome shotgun (WGS) entry which is preliminary data.</text>
</comment>
<accession>A0A0W1JI13</accession>
<protein>
    <submittedName>
        <fullName evidence="1">Uncharacterized protein</fullName>
    </submittedName>
</protein>
<name>A0A0W1JI13_DESHA</name>
<dbReference type="InterPro" id="IPR043504">
    <property type="entry name" value="Peptidase_S1_PA_chymotrypsin"/>
</dbReference>